<keyword evidence="12" id="KW-1185">Reference proteome</keyword>
<evidence type="ECO:0000256" key="8">
    <source>
        <dbReference type="NCBIfam" id="TIGR01529"/>
    </source>
</evidence>
<dbReference type="InterPro" id="IPR020900">
    <property type="entry name" value="Arg_repress_DNA-bd"/>
</dbReference>
<keyword evidence="7" id="KW-0055">Arginine biosynthesis</keyword>
<dbReference type="EMBL" id="AP019697">
    <property type="protein sequence ID" value="BBK24863.1"/>
    <property type="molecule type" value="Genomic_DNA"/>
</dbReference>
<dbReference type="GO" id="GO:0005737">
    <property type="term" value="C:cytoplasm"/>
    <property type="evidence" value="ECO:0007669"/>
    <property type="project" value="UniProtKB-SubCell"/>
</dbReference>
<evidence type="ECO:0000313" key="11">
    <source>
        <dbReference type="EMBL" id="BBK24863.1"/>
    </source>
</evidence>
<dbReference type="NCBIfam" id="TIGR01529">
    <property type="entry name" value="argR_whole"/>
    <property type="match status" value="1"/>
</dbReference>
<dbReference type="PANTHER" id="PTHR34471:SF1">
    <property type="entry name" value="ARGININE REPRESSOR"/>
    <property type="match status" value="1"/>
</dbReference>
<keyword evidence="6 7" id="KW-0804">Transcription</keyword>
<dbReference type="InterPro" id="IPR036388">
    <property type="entry name" value="WH-like_DNA-bd_sf"/>
</dbReference>
<evidence type="ECO:0000256" key="1">
    <source>
        <dbReference type="ARBA" id="ARBA00004496"/>
    </source>
</evidence>
<dbReference type="InterPro" id="IPR036390">
    <property type="entry name" value="WH_DNA-bd_sf"/>
</dbReference>
<dbReference type="GO" id="GO:0051259">
    <property type="term" value="P:protein complex oligomerization"/>
    <property type="evidence" value="ECO:0007669"/>
    <property type="project" value="InterPro"/>
</dbReference>
<dbReference type="PANTHER" id="PTHR34471">
    <property type="entry name" value="ARGININE REPRESSOR"/>
    <property type="match status" value="1"/>
</dbReference>
<dbReference type="OrthoDB" id="9807089at2"/>
<keyword evidence="3 7" id="KW-0963">Cytoplasm</keyword>
<keyword evidence="5 7" id="KW-0238">DNA-binding</keyword>
<gene>
    <name evidence="7" type="primary">argR</name>
    <name evidence="11" type="ORF">Dia5BBH33_07980</name>
</gene>
<dbReference type="InterPro" id="IPR036251">
    <property type="entry name" value="Arg_repress_C_sf"/>
</dbReference>
<dbReference type="GO" id="GO:0003700">
    <property type="term" value="F:DNA-binding transcription factor activity"/>
    <property type="evidence" value="ECO:0007669"/>
    <property type="project" value="UniProtKB-UniRule"/>
</dbReference>
<comment type="similarity">
    <text evidence="2 7">Belongs to the ArgR family.</text>
</comment>
<evidence type="ECO:0000256" key="6">
    <source>
        <dbReference type="ARBA" id="ARBA00023163"/>
    </source>
</evidence>
<dbReference type="Proteomes" id="UP000320585">
    <property type="component" value="Chromosome"/>
</dbReference>
<organism evidence="11 12">
    <name type="scientific">Dialister hominis</name>
    <dbReference type="NCBI Taxonomy" id="2582419"/>
    <lineage>
        <taxon>Bacteria</taxon>
        <taxon>Bacillati</taxon>
        <taxon>Bacillota</taxon>
        <taxon>Negativicutes</taxon>
        <taxon>Veillonellales</taxon>
        <taxon>Veillonellaceae</taxon>
        <taxon>Dialister</taxon>
    </lineage>
</organism>
<dbReference type="GeneID" id="92716017"/>
<dbReference type="Pfam" id="PF02863">
    <property type="entry name" value="Arg_repressor_C"/>
    <property type="match status" value="1"/>
</dbReference>
<keyword evidence="7" id="KW-0028">Amino-acid biosynthesis</keyword>
<comment type="subcellular location">
    <subcellularLocation>
        <location evidence="1 7">Cytoplasm</location>
    </subcellularLocation>
</comment>
<evidence type="ECO:0000256" key="4">
    <source>
        <dbReference type="ARBA" id="ARBA00023015"/>
    </source>
</evidence>
<dbReference type="Gene3D" id="1.10.10.10">
    <property type="entry name" value="Winged helix-like DNA-binding domain superfamily/Winged helix DNA-binding domain"/>
    <property type="match status" value="1"/>
</dbReference>
<comment type="function">
    <text evidence="7">Regulates arginine biosynthesis genes.</text>
</comment>
<reference evidence="12" key="1">
    <citation type="submission" date="2019-05" db="EMBL/GenBank/DDBJ databases">
        <title>Complete genome sequencing of Dialister sp. strain 5BBH33.</title>
        <authorList>
            <person name="Sakamoto M."/>
            <person name="Murakami T."/>
            <person name="Mori H."/>
        </authorList>
    </citation>
    <scope>NUCLEOTIDE SEQUENCE [LARGE SCALE GENOMIC DNA]</scope>
    <source>
        <strain evidence="12">5BBH33</strain>
    </source>
</reference>
<evidence type="ECO:0000259" key="10">
    <source>
        <dbReference type="Pfam" id="PF02863"/>
    </source>
</evidence>
<evidence type="ECO:0000313" key="12">
    <source>
        <dbReference type="Proteomes" id="UP000320585"/>
    </source>
</evidence>
<keyword evidence="7" id="KW-0678">Repressor</keyword>
<dbReference type="AlphaFoldDB" id="A0A8D5A0R5"/>
<sequence>MKRYRIMKIKEIIQNQVIETQEELAAALKKEGIVVTQATVSRDIKELMLIKVPYKDRHYRYALSDEKQNVMPKNHTAMLFQQAVTKIDSSMNLVVLHTIPGSASAVAFAIDHANSDVVIGTLAGDDTILIILKSPEDVPVFLEHIQGLLKS</sequence>
<dbReference type="SUPFAM" id="SSF55252">
    <property type="entry name" value="C-terminal domain of arginine repressor"/>
    <property type="match status" value="1"/>
</dbReference>
<evidence type="ECO:0000256" key="5">
    <source>
        <dbReference type="ARBA" id="ARBA00023125"/>
    </source>
</evidence>
<evidence type="ECO:0000256" key="2">
    <source>
        <dbReference type="ARBA" id="ARBA00008316"/>
    </source>
</evidence>
<accession>A0A8D5A0R5</accession>
<dbReference type="RefSeq" id="WP_108849779.1">
    <property type="nucleotide sequence ID" value="NZ_AP019697.1"/>
</dbReference>
<evidence type="ECO:0000259" key="9">
    <source>
        <dbReference type="Pfam" id="PF01316"/>
    </source>
</evidence>
<proteinExistence type="inferred from homology"/>
<evidence type="ECO:0000256" key="3">
    <source>
        <dbReference type="ARBA" id="ARBA00022490"/>
    </source>
</evidence>
<dbReference type="SUPFAM" id="SSF46785">
    <property type="entry name" value="Winged helix' DNA-binding domain"/>
    <property type="match status" value="1"/>
</dbReference>
<dbReference type="GO" id="GO:0034618">
    <property type="term" value="F:arginine binding"/>
    <property type="evidence" value="ECO:0007669"/>
    <property type="project" value="InterPro"/>
</dbReference>
<dbReference type="InterPro" id="IPR020899">
    <property type="entry name" value="Arg_repress_C"/>
</dbReference>
<dbReference type="Pfam" id="PF01316">
    <property type="entry name" value="Arg_repressor"/>
    <property type="match status" value="1"/>
</dbReference>
<keyword evidence="4 7" id="KW-0805">Transcription regulation</keyword>
<name>A0A8D5A0R5_9FIRM</name>
<dbReference type="InterPro" id="IPR001669">
    <property type="entry name" value="Arg_repress"/>
</dbReference>
<dbReference type="GO" id="GO:0003677">
    <property type="term" value="F:DNA binding"/>
    <property type="evidence" value="ECO:0007669"/>
    <property type="project" value="UniProtKB-KW"/>
</dbReference>
<dbReference type="PRINTS" id="PR01467">
    <property type="entry name" value="ARGREPRESSOR"/>
</dbReference>
<feature type="domain" description="Arginine repressor C-terminal" evidence="10">
    <location>
        <begin position="80"/>
        <end position="146"/>
    </location>
</feature>
<dbReference type="GO" id="GO:0006526">
    <property type="term" value="P:L-arginine biosynthetic process"/>
    <property type="evidence" value="ECO:0007669"/>
    <property type="project" value="UniProtKB-UniPathway"/>
</dbReference>
<protein>
    <recommendedName>
        <fullName evidence="7 8">Arginine repressor</fullName>
    </recommendedName>
</protein>
<evidence type="ECO:0000256" key="7">
    <source>
        <dbReference type="HAMAP-Rule" id="MF_00173"/>
    </source>
</evidence>
<dbReference type="KEGG" id="dho:Dia5BBH33_07980"/>
<dbReference type="Gene3D" id="3.30.1360.40">
    <property type="match status" value="1"/>
</dbReference>
<dbReference type="GO" id="GO:1900079">
    <property type="term" value="P:regulation of arginine biosynthetic process"/>
    <property type="evidence" value="ECO:0007669"/>
    <property type="project" value="UniProtKB-UniRule"/>
</dbReference>
<dbReference type="HAMAP" id="MF_00173">
    <property type="entry name" value="Arg_repressor"/>
    <property type="match status" value="1"/>
</dbReference>
<comment type="pathway">
    <text evidence="7">Amino-acid biosynthesis; L-arginine biosynthesis [regulation].</text>
</comment>
<dbReference type="UniPathway" id="UPA00068"/>
<feature type="domain" description="Arginine repressor DNA-binding" evidence="9">
    <location>
        <begin position="2"/>
        <end position="68"/>
    </location>
</feature>